<dbReference type="EMBL" id="QJSP01000004">
    <property type="protein sequence ID" value="PYE18803.1"/>
    <property type="molecule type" value="Genomic_DNA"/>
</dbReference>
<dbReference type="RefSeq" id="WP_110469215.1">
    <property type="nucleotide sequence ID" value="NZ_QJSP01000004.1"/>
</dbReference>
<dbReference type="Pfam" id="PF00378">
    <property type="entry name" value="ECH_1"/>
    <property type="match status" value="1"/>
</dbReference>
<gene>
    <name evidence="1" type="ORF">DFR67_104385</name>
</gene>
<reference evidence="1 2" key="1">
    <citation type="submission" date="2018-06" db="EMBL/GenBank/DDBJ databases">
        <title>Genomic Encyclopedia of Type Strains, Phase IV (KMG-IV): sequencing the most valuable type-strain genomes for metagenomic binning, comparative biology and taxonomic classification.</title>
        <authorList>
            <person name="Goeker M."/>
        </authorList>
    </citation>
    <scope>NUCLEOTIDE SEQUENCE [LARGE SCALE GENOMIC DNA]</scope>
    <source>
        <strain evidence="1 2">DSM 45521</strain>
    </source>
</reference>
<dbReference type="CDD" id="cd06558">
    <property type="entry name" value="crotonase-like"/>
    <property type="match status" value="1"/>
</dbReference>
<keyword evidence="2" id="KW-1185">Reference proteome</keyword>
<dbReference type="Gene3D" id="3.90.226.10">
    <property type="entry name" value="2-enoyl-CoA Hydratase, Chain A, domain 1"/>
    <property type="match status" value="1"/>
</dbReference>
<evidence type="ECO:0000313" key="2">
    <source>
        <dbReference type="Proteomes" id="UP000247591"/>
    </source>
</evidence>
<dbReference type="PANTHER" id="PTHR11941">
    <property type="entry name" value="ENOYL-COA HYDRATASE-RELATED"/>
    <property type="match status" value="1"/>
</dbReference>
<dbReference type="GO" id="GO:0006635">
    <property type="term" value="P:fatty acid beta-oxidation"/>
    <property type="evidence" value="ECO:0007669"/>
    <property type="project" value="TreeGrafter"/>
</dbReference>
<comment type="caution">
    <text evidence="1">The sequence shown here is derived from an EMBL/GenBank/DDBJ whole genome shotgun (WGS) entry which is preliminary data.</text>
</comment>
<organism evidence="1 2">
    <name type="scientific">Williamsia limnetica</name>
    <dbReference type="NCBI Taxonomy" id="882452"/>
    <lineage>
        <taxon>Bacteria</taxon>
        <taxon>Bacillati</taxon>
        <taxon>Actinomycetota</taxon>
        <taxon>Actinomycetes</taxon>
        <taxon>Mycobacteriales</taxon>
        <taxon>Nocardiaceae</taxon>
        <taxon>Williamsia</taxon>
    </lineage>
</organism>
<evidence type="ECO:0000313" key="1">
    <source>
        <dbReference type="EMBL" id="PYE18803.1"/>
    </source>
</evidence>
<proteinExistence type="predicted"/>
<dbReference type="OrthoDB" id="9775794at2"/>
<accession>A0A318RSN9</accession>
<dbReference type="GO" id="GO:0003824">
    <property type="term" value="F:catalytic activity"/>
    <property type="evidence" value="ECO:0007669"/>
    <property type="project" value="UniProtKB-ARBA"/>
</dbReference>
<sequence>MTSIETTAWTLEVEQRVAVATFSHPPRNLMTFTDMTELEGIVRKVAEDEAISVLVIASATPDYFVAHGDLDDLLRLGRGEPYAGDAGSWPRTLGLFETMPQIVIAAINGQAWGGGLELSLACTLRIAGPAASLGLCEVGLGLIPGGGGTQRLPRLIGAGRAAEMVLTSRPVDAEEALRVGLVQTVLPDSPFIDAVLEWVAPLAANPPQALRAAKKALAGAEYLPLEQGLALEGELVGPLLADPEAVALQEQELARHR</sequence>
<dbReference type="Proteomes" id="UP000247591">
    <property type="component" value="Unassembled WGS sequence"/>
</dbReference>
<dbReference type="SUPFAM" id="SSF52096">
    <property type="entry name" value="ClpP/crotonase"/>
    <property type="match status" value="1"/>
</dbReference>
<dbReference type="AlphaFoldDB" id="A0A318RSN9"/>
<dbReference type="InterPro" id="IPR029045">
    <property type="entry name" value="ClpP/crotonase-like_dom_sf"/>
</dbReference>
<dbReference type="InterPro" id="IPR001753">
    <property type="entry name" value="Enoyl-CoA_hydra/iso"/>
</dbReference>
<dbReference type="PANTHER" id="PTHR11941:SF54">
    <property type="entry name" value="ENOYL-COA HYDRATASE, MITOCHONDRIAL"/>
    <property type="match status" value="1"/>
</dbReference>
<name>A0A318RSN9_WILLI</name>
<protein>
    <submittedName>
        <fullName evidence="1">Enoyl-CoA hydratase/enoyl-CoA hydratase</fullName>
    </submittedName>
</protein>